<keyword evidence="2" id="KW-0238">DNA-binding</keyword>
<dbReference type="AlphaFoldDB" id="A0A1M6CFP1"/>
<dbReference type="PANTHER" id="PTHR33175">
    <property type="entry name" value="DNA-BINDING PROTEIN HU"/>
    <property type="match status" value="1"/>
</dbReference>
<evidence type="ECO:0000256" key="2">
    <source>
        <dbReference type="ARBA" id="ARBA00023125"/>
    </source>
</evidence>
<dbReference type="GO" id="GO:0003677">
    <property type="term" value="F:DNA binding"/>
    <property type="evidence" value="ECO:0007669"/>
    <property type="project" value="UniProtKB-KW"/>
</dbReference>
<dbReference type="GO" id="GO:0005829">
    <property type="term" value="C:cytosol"/>
    <property type="evidence" value="ECO:0007669"/>
    <property type="project" value="TreeGrafter"/>
</dbReference>
<sequence length="91" mass="10307">MNKLELVSTLKNRAGISKTDAAKIVQIFFDSMADALAEGERVEIRGLCSFFVKEYKSYTGRNPKTGEPVKISPKKLPFFKCGKELKERVDY</sequence>
<dbReference type="SUPFAM" id="SSF47729">
    <property type="entry name" value="IHF-like DNA-binding proteins"/>
    <property type="match status" value="1"/>
</dbReference>
<accession>A0A1M6CFP1</accession>
<dbReference type="Pfam" id="PF00216">
    <property type="entry name" value="Bac_DNA_binding"/>
    <property type="match status" value="1"/>
</dbReference>
<dbReference type="InterPro" id="IPR010992">
    <property type="entry name" value="IHF-like_DNA-bd_dom_sf"/>
</dbReference>
<evidence type="ECO:0000256" key="1">
    <source>
        <dbReference type="ARBA" id="ARBA00010529"/>
    </source>
</evidence>
<protein>
    <submittedName>
        <fullName evidence="4">Integration host factor subunit beta</fullName>
    </submittedName>
</protein>
<dbReference type="InterPro" id="IPR000119">
    <property type="entry name" value="Hist_DNA-bd"/>
</dbReference>
<comment type="similarity">
    <text evidence="1 3">Belongs to the bacterial histone-like protein family.</text>
</comment>
<dbReference type="Proteomes" id="UP000183994">
    <property type="component" value="Unassembled WGS sequence"/>
</dbReference>
<dbReference type="EMBL" id="FQZU01000001">
    <property type="protein sequence ID" value="SHI59806.1"/>
    <property type="molecule type" value="Genomic_DNA"/>
</dbReference>
<reference evidence="5" key="1">
    <citation type="submission" date="2016-11" db="EMBL/GenBank/DDBJ databases">
        <authorList>
            <person name="Varghese N."/>
            <person name="Submissions S."/>
        </authorList>
    </citation>
    <scope>NUCLEOTIDE SEQUENCE [LARGE SCALE GENOMIC DNA]</scope>
    <source>
        <strain evidence="5">DSM 16219</strain>
    </source>
</reference>
<organism evidence="4 5">
    <name type="scientific">Desulfatibacillum alkenivorans DSM 16219</name>
    <dbReference type="NCBI Taxonomy" id="1121393"/>
    <lineage>
        <taxon>Bacteria</taxon>
        <taxon>Pseudomonadati</taxon>
        <taxon>Thermodesulfobacteriota</taxon>
        <taxon>Desulfobacteria</taxon>
        <taxon>Desulfobacterales</taxon>
        <taxon>Desulfatibacillaceae</taxon>
        <taxon>Desulfatibacillum</taxon>
    </lineage>
</organism>
<name>A0A1M6CFP1_9BACT</name>
<dbReference type="STRING" id="1121393.SAMN02745216_00229"/>
<dbReference type="CDD" id="cd13836">
    <property type="entry name" value="IHF_B"/>
    <property type="match status" value="1"/>
</dbReference>
<proteinExistence type="inferred from homology"/>
<dbReference type="OrthoDB" id="9804203at2"/>
<dbReference type="RefSeq" id="WP_012609173.1">
    <property type="nucleotide sequence ID" value="NZ_FQZU01000001.1"/>
</dbReference>
<evidence type="ECO:0000313" key="5">
    <source>
        <dbReference type="Proteomes" id="UP000183994"/>
    </source>
</evidence>
<dbReference type="SMART" id="SM00411">
    <property type="entry name" value="BHL"/>
    <property type="match status" value="1"/>
</dbReference>
<dbReference type="PANTHER" id="PTHR33175:SF5">
    <property type="entry name" value="INTEGRATION HOST FACTOR SUBUNIT BETA"/>
    <property type="match status" value="1"/>
</dbReference>
<dbReference type="PRINTS" id="PR01727">
    <property type="entry name" value="DNABINDINGHU"/>
</dbReference>
<evidence type="ECO:0000313" key="4">
    <source>
        <dbReference type="EMBL" id="SHI59806.1"/>
    </source>
</evidence>
<evidence type="ECO:0000256" key="3">
    <source>
        <dbReference type="RuleBase" id="RU003939"/>
    </source>
</evidence>
<dbReference type="Gene3D" id="4.10.520.10">
    <property type="entry name" value="IHF-like DNA-binding proteins"/>
    <property type="match status" value="1"/>
</dbReference>
<keyword evidence="5" id="KW-1185">Reference proteome</keyword>
<dbReference type="GO" id="GO:0030527">
    <property type="term" value="F:structural constituent of chromatin"/>
    <property type="evidence" value="ECO:0007669"/>
    <property type="project" value="InterPro"/>
</dbReference>
<gene>
    <name evidence="4" type="ORF">SAMN02745216_00229</name>
</gene>